<dbReference type="AlphaFoldDB" id="A0A6M3XU77"/>
<organism evidence="1">
    <name type="scientific">viral metagenome</name>
    <dbReference type="NCBI Taxonomy" id="1070528"/>
    <lineage>
        <taxon>unclassified sequences</taxon>
        <taxon>metagenomes</taxon>
        <taxon>organismal metagenomes</taxon>
    </lineage>
</organism>
<evidence type="ECO:0000313" key="1">
    <source>
        <dbReference type="EMBL" id="QJI01469.1"/>
    </source>
</evidence>
<dbReference type="EMBL" id="MT144926">
    <property type="protein sequence ID" value="QJI01469.1"/>
    <property type="molecule type" value="Genomic_DNA"/>
</dbReference>
<reference evidence="1" key="1">
    <citation type="submission" date="2020-03" db="EMBL/GenBank/DDBJ databases">
        <title>The deep terrestrial virosphere.</title>
        <authorList>
            <person name="Holmfeldt K."/>
            <person name="Nilsson E."/>
            <person name="Simone D."/>
            <person name="Lopez-Fernandez M."/>
            <person name="Wu X."/>
            <person name="de Brujin I."/>
            <person name="Lundin D."/>
            <person name="Andersson A."/>
            <person name="Bertilsson S."/>
            <person name="Dopson M."/>
        </authorList>
    </citation>
    <scope>NUCLEOTIDE SEQUENCE</scope>
    <source>
        <strain evidence="1">TM448B02573</strain>
    </source>
</reference>
<name>A0A6M3XU77_9ZZZZ</name>
<accession>A0A6M3XU77</accession>
<gene>
    <name evidence="1" type="ORF">TM448B02573_0003</name>
</gene>
<sequence length="88" mass="10353">MTNEELIEILIEHEYRITALEGLNPPADSRREKQDDISEPKQITIKTIQLTARETGLIQELRGHIAYLDKKLEEIRKQPIKKRGRYID</sequence>
<proteinExistence type="predicted"/>
<protein>
    <submittedName>
        <fullName evidence="1">Uncharacterized protein</fullName>
    </submittedName>
</protein>